<evidence type="ECO:0000256" key="1">
    <source>
        <dbReference type="SAM" id="Phobius"/>
    </source>
</evidence>
<keyword evidence="3" id="KW-1185">Reference proteome</keyword>
<accession>A0AAW1A013</accession>
<protein>
    <submittedName>
        <fullName evidence="2">Uncharacterized protein</fullName>
    </submittedName>
</protein>
<dbReference type="AlphaFoldDB" id="A0AAW1A013"/>
<evidence type="ECO:0000313" key="3">
    <source>
        <dbReference type="Proteomes" id="UP001432146"/>
    </source>
</evidence>
<dbReference type="EMBL" id="JAWNGG020000080">
    <property type="protein sequence ID" value="KAK9303352.1"/>
    <property type="molecule type" value="Genomic_DNA"/>
</dbReference>
<reference evidence="2 3" key="1">
    <citation type="submission" date="2024-05" db="EMBL/GenBank/DDBJ databases">
        <title>The nuclear and mitochondrial genome assemblies of Tetragonisca angustula (Apidae: Meliponini), a tiny yet remarkable pollinator in the Neotropics.</title>
        <authorList>
            <person name="Ferrari R."/>
            <person name="Ricardo P.C."/>
            <person name="Dias F.C."/>
            <person name="Araujo N.S."/>
            <person name="Soares D.O."/>
            <person name="Zhou Q.-S."/>
            <person name="Zhu C.-D."/>
            <person name="Coutinho L."/>
            <person name="Airas M.C."/>
            <person name="Batista T.M."/>
        </authorList>
    </citation>
    <scope>NUCLEOTIDE SEQUENCE [LARGE SCALE GENOMIC DNA]</scope>
    <source>
        <strain evidence="2">ASF017062</strain>
        <tissue evidence="2">Abdomen</tissue>
    </source>
</reference>
<sequence>MKSANYGFQLFYYFQLLNLATITCICRVIHRVVYYSIKDEDKLKKMDMVDGRDSGLNYCRRQIVNEITERISDSAAGGLMRTRSIISCENSLPVNTD</sequence>
<organism evidence="2 3">
    <name type="scientific">Tetragonisca angustula</name>
    <dbReference type="NCBI Taxonomy" id="166442"/>
    <lineage>
        <taxon>Eukaryota</taxon>
        <taxon>Metazoa</taxon>
        <taxon>Ecdysozoa</taxon>
        <taxon>Arthropoda</taxon>
        <taxon>Hexapoda</taxon>
        <taxon>Insecta</taxon>
        <taxon>Pterygota</taxon>
        <taxon>Neoptera</taxon>
        <taxon>Endopterygota</taxon>
        <taxon>Hymenoptera</taxon>
        <taxon>Apocrita</taxon>
        <taxon>Aculeata</taxon>
        <taxon>Apoidea</taxon>
        <taxon>Anthophila</taxon>
        <taxon>Apidae</taxon>
        <taxon>Tetragonisca</taxon>
    </lineage>
</organism>
<keyword evidence="1" id="KW-0812">Transmembrane</keyword>
<gene>
    <name evidence="2" type="ORF">QLX08_004941</name>
</gene>
<dbReference type="Proteomes" id="UP001432146">
    <property type="component" value="Unassembled WGS sequence"/>
</dbReference>
<evidence type="ECO:0000313" key="2">
    <source>
        <dbReference type="EMBL" id="KAK9303352.1"/>
    </source>
</evidence>
<feature type="transmembrane region" description="Helical" evidence="1">
    <location>
        <begin position="12"/>
        <end position="37"/>
    </location>
</feature>
<keyword evidence="1" id="KW-0472">Membrane</keyword>
<proteinExistence type="predicted"/>
<name>A0AAW1A013_9HYME</name>
<comment type="caution">
    <text evidence="2">The sequence shown here is derived from an EMBL/GenBank/DDBJ whole genome shotgun (WGS) entry which is preliminary data.</text>
</comment>
<keyword evidence="1" id="KW-1133">Transmembrane helix</keyword>